<dbReference type="EMBL" id="CP016076">
    <property type="protein sequence ID" value="APU13844.1"/>
    <property type="molecule type" value="Genomic_DNA"/>
</dbReference>
<dbReference type="InterPro" id="IPR049874">
    <property type="entry name" value="ROK_cs"/>
</dbReference>
<accession>A0AAC9LCM0</accession>
<name>A0AAC9LCM0_9PSEU</name>
<dbReference type="PANTHER" id="PTHR18964">
    <property type="entry name" value="ROK (REPRESSOR, ORF, KINASE) FAMILY"/>
    <property type="match status" value="1"/>
</dbReference>
<dbReference type="AlphaFoldDB" id="A0AAC9LCM0"/>
<sequence>MTVGTTRAGDDDSGPDTSGRHVREASRPDDGVVLGLDVGGTKLAAGVVSRDGRVRAFTTVPTDAADGPVKVIARLCTLAREVLAVAGLSPADLTAVGICCCGPLDARTGMVHDPPNLPGWGDVPLADLVAADLGVRTWVENDATAATVGEWRHGAGRGVRDLVYFTISTGVGGGVVIDGRVLRGGSGNGGELGHTLLVADGRPCGCGARGCLEAYVSGTAIAARARERIEDGGGSTLAALTDIGAADVARAARAGDPLASAVWQETTDLLGGALAGYVNLFEPRLVVLGGGVARSGDQLLVPVRDRARALAMRPAADVVDVRPAQLAEKAGVVGAAAVAFERAADEG</sequence>
<dbReference type="InterPro" id="IPR000600">
    <property type="entry name" value="ROK"/>
</dbReference>
<dbReference type="Proteomes" id="UP000185511">
    <property type="component" value="Chromosome"/>
</dbReference>
<protein>
    <submittedName>
        <fullName evidence="3">Transcriptional regulator/sugar kinase</fullName>
        <ecNumber evidence="3">2.7.1.2</ecNumber>
    </submittedName>
</protein>
<dbReference type="Gene3D" id="3.30.420.40">
    <property type="match status" value="2"/>
</dbReference>
<dbReference type="SUPFAM" id="SSF53067">
    <property type="entry name" value="Actin-like ATPase domain"/>
    <property type="match status" value="1"/>
</dbReference>
<dbReference type="KEGG" id="acad:UA74_08900"/>
<evidence type="ECO:0000256" key="2">
    <source>
        <dbReference type="SAM" id="MobiDB-lite"/>
    </source>
</evidence>
<evidence type="ECO:0000313" key="3">
    <source>
        <dbReference type="EMBL" id="APU13844.1"/>
    </source>
</evidence>
<evidence type="ECO:0000256" key="1">
    <source>
        <dbReference type="ARBA" id="ARBA00006479"/>
    </source>
</evidence>
<dbReference type="PANTHER" id="PTHR18964:SF149">
    <property type="entry name" value="BIFUNCTIONAL UDP-N-ACETYLGLUCOSAMINE 2-EPIMERASE_N-ACETYLMANNOSAMINE KINASE"/>
    <property type="match status" value="1"/>
</dbReference>
<proteinExistence type="inferred from homology"/>
<gene>
    <name evidence="3" type="ORF">UA74_08900</name>
</gene>
<reference evidence="4" key="1">
    <citation type="submission" date="2016-06" db="EMBL/GenBank/DDBJ databases">
        <title>Complete genome sequence of Actinoalloteichus fjordicus DSM 46855 (=ADI127-17), type strain of the new species Actinoalloteichus fjordicus.</title>
        <authorList>
            <person name="Ruckert C."/>
            <person name="Nouioui I."/>
            <person name="Willmese J."/>
            <person name="van Wezel G."/>
            <person name="Klenk H.-P."/>
            <person name="Kalinowski J."/>
            <person name="Zotchev S.B."/>
        </authorList>
    </citation>
    <scope>NUCLEOTIDE SEQUENCE [LARGE SCALE GENOMIC DNA]</scope>
    <source>
        <strain evidence="4">ADI127-7</strain>
    </source>
</reference>
<dbReference type="Pfam" id="PF00480">
    <property type="entry name" value="ROK"/>
    <property type="match status" value="1"/>
</dbReference>
<keyword evidence="4" id="KW-1185">Reference proteome</keyword>
<feature type="region of interest" description="Disordered" evidence="2">
    <location>
        <begin position="1"/>
        <end position="31"/>
    </location>
</feature>
<dbReference type="InterPro" id="IPR043129">
    <property type="entry name" value="ATPase_NBD"/>
</dbReference>
<evidence type="ECO:0000313" key="4">
    <source>
        <dbReference type="Proteomes" id="UP000185511"/>
    </source>
</evidence>
<dbReference type="PROSITE" id="PS01125">
    <property type="entry name" value="ROK"/>
    <property type="match status" value="1"/>
</dbReference>
<organism evidence="3 4">
    <name type="scientific">Actinoalloteichus fjordicus</name>
    <dbReference type="NCBI Taxonomy" id="1612552"/>
    <lineage>
        <taxon>Bacteria</taxon>
        <taxon>Bacillati</taxon>
        <taxon>Actinomycetota</taxon>
        <taxon>Actinomycetes</taxon>
        <taxon>Pseudonocardiales</taxon>
        <taxon>Pseudonocardiaceae</taxon>
        <taxon>Actinoalloteichus</taxon>
    </lineage>
</organism>
<keyword evidence="3" id="KW-0418">Kinase</keyword>
<dbReference type="GO" id="GO:0004340">
    <property type="term" value="F:glucokinase activity"/>
    <property type="evidence" value="ECO:0007669"/>
    <property type="project" value="UniProtKB-EC"/>
</dbReference>
<keyword evidence="3" id="KW-0808">Transferase</keyword>
<feature type="compositionally biased region" description="Basic and acidic residues" evidence="2">
    <location>
        <begin position="18"/>
        <end position="30"/>
    </location>
</feature>
<dbReference type="EC" id="2.7.1.2" evidence="3"/>
<comment type="similarity">
    <text evidence="1">Belongs to the ROK (NagC/XylR) family.</text>
</comment>